<reference evidence="2" key="2">
    <citation type="submission" date="2020-11" db="EMBL/GenBank/DDBJ databases">
        <authorList>
            <person name="McCartney M.A."/>
            <person name="Auch B."/>
            <person name="Kono T."/>
            <person name="Mallez S."/>
            <person name="Becker A."/>
            <person name="Gohl D.M."/>
            <person name="Silverstein K.A.T."/>
            <person name="Koren S."/>
            <person name="Bechman K.B."/>
            <person name="Herman A."/>
            <person name="Abrahante J.E."/>
            <person name="Garbe J."/>
        </authorList>
    </citation>
    <scope>NUCLEOTIDE SEQUENCE</scope>
    <source>
        <strain evidence="2">Duluth1</strain>
        <tissue evidence="2">Whole animal</tissue>
    </source>
</reference>
<protein>
    <submittedName>
        <fullName evidence="2">Uncharacterized protein</fullName>
    </submittedName>
</protein>
<organism evidence="2 3">
    <name type="scientific">Dreissena polymorpha</name>
    <name type="common">Zebra mussel</name>
    <name type="synonym">Mytilus polymorpha</name>
    <dbReference type="NCBI Taxonomy" id="45954"/>
    <lineage>
        <taxon>Eukaryota</taxon>
        <taxon>Metazoa</taxon>
        <taxon>Spiralia</taxon>
        <taxon>Lophotrochozoa</taxon>
        <taxon>Mollusca</taxon>
        <taxon>Bivalvia</taxon>
        <taxon>Autobranchia</taxon>
        <taxon>Heteroconchia</taxon>
        <taxon>Euheterodonta</taxon>
        <taxon>Imparidentia</taxon>
        <taxon>Neoheterodontei</taxon>
        <taxon>Myida</taxon>
        <taxon>Dreissenoidea</taxon>
        <taxon>Dreissenidae</taxon>
        <taxon>Dreissena</taxon>
    </lineage>
</organism>
<proteinExistence type="predicted"/>
<evidence type="ECO:0000313" key="2">
    <source>
        <dbReference type="EMBL" id="KAH3883928.1"/>
    </source>
</evidence>
<sequence length="55" mass="5990">MSLVRLLVATVTAVFTCLSLTIAGPVFECEHKDVYSRCPGTIITIIKITTSSLYL</sequence>
<feature type="signal peptide" evidence="1">
    <location>
        <begin position="1"/>
        <end position="23"/>
    </location>
</feature>
<gene>
    <name evidence="2" type="ORF">DPMN_007897</name>
</gene>
<dbReference type="EMBL" id="JAIWYP010000001">
    <property type="protein sequence ID" value="KAH3883928.1"/>
    <property type="molecule type" value="Genomic_DNA"/>
</dbReference>
<keyword evidence="1" id="KW-0732">Signal</keyword>
<name>A0A9D4MX19_DREPO</name>
<keyword evidence="3" id="KW-1185">Reference proteome</keyword>
<feature type="chain" id="PRO_5038625378" evidence="1">
    <location>
        <begin position="24"/>
        <end position="55"/>
    </location>
</feature>
<reference evidence="2" key="1">
    <citation type="journal article" date="2019" name="bioRxiv">
        <title>The Genome of the Zebra Mussel, Dreissena polymorpha: A Resource for Invasive Species Research.</title>
        <authorList>
            <person name="McCartney M.A."/>
            <person name="Auch B."/>
            <person name="Kono T."/>
            <person name="Mallez S."/>
            <person name="Zhang Y."/>
            <person name="Obille A."/>
            <person name="Becker A."/>
            <person name="Abrahante J.E."/>
            <person name="Garbe J."/>
            <person name="Badalamenti J.P."/>
            <person name="Herman A."/>
            <person name="Mangelson H."/>
            <person name="Liachko I."/>
            <person name="Sullivan S."/>
            <person name="Sone E.D."/>
            <person name="Koren S."/>
            <person name="Silverstein K.A.T."/>
            <person name="Beckman K.B."/>
            <person name="Gohl D.M."/>
        </authorList>
    </citation>
    <scope>NUCLEOTIDE SEQUENCE</scope>
    <source>
        <strain evidence="2">Duluth1</strain>
        <tissue evidence="2">Whole animal</tissue>
    </source>
</reference>
<comment type="caution">
    <text evidence="2">The sequence shown here is derived from an EMBL/GenBank/DDBJ whole genome shotgun (WGS) entry which is preliminary data.</text>
</comment>
<dbReference type="Proteomes" id="UP000828390">
    <property type="component" value="Unassembled WGS sequence"/>
</dbReference>
<evidence type="ECO:0000313" key="3">
    <source>
        <dbReference type="Proteomes" id="UP000828390"/>
    </source>
</evidence>
<accession>A0A9D4MX19</accession>
<dbReference type="AlphaFoldDB" id="A0A9D4MX19"/>
<evidence type="ECO:0000256" key="1">
    <source>
        <dbReference type="SAM" id="SignalP"/>
    </source>
</evidence>